<evidence type="ECO:0000256" key="8">
    <source>
        <dbReference type="ARBA" id="ARBA00034708"/>
    </source>
</evidence>
<comment type="caution">
    <text evidence="10">The sequence shown here is derived from an EMBL/GenBank/DDBJ whole genome shotgun (WGS) entry which is preliminary data.</text>
</comment>
<feature type="transmembrane region" description="Helical" evidence="9">
    <location>
        <begin position="16"/>
        <end position="35"/>
    </location>
</feature>
<keyword evidence="7 9" id="KW-0472">Membrane</keyword>
<name>A0A7K1YA06_9SPHI</name>
<gene>
    <name evidence="10" type="ORF">GS399_10670</name>
</gene>
<evidence type="ECO:0000256" key="5">
    <source>
        <dbReference type="ARBA" id="ARBA00022989"/>
    </source>
</evidence>
<evidence type="ECO:0000256" key="1">
    <source>
        <dbReference type="ARBA" id="ARBA00004651"/>
    </source>
</evidence>
<evidence type="ECO:0000256" key="3">
    <source>
        <dbReference type="ARBA" id="ARBA00022475"/>
    </source>
</evidence>
<organism evidence="10 11">
    <name type="scientific">Hufsiella arboris</name>
    <dbReference type="NCBI Taxonomy" id="2695275"/>
    <lineage>
        <taxon>Bacteria</taxon>
        <taxon>Pseudomonadati</taxon>
        <taxon>Bacteroidota</taxon>
        <taxon>Sphingobacteriia</taxon>
        <taxon>Sphingobacteriales</taxon>
        <taxon>Sphingobacteriaceae</taxon>
        <taxon>Hufsiella</taxon>
    </lineage>
</organism>
<evidence type="ECO:0000256" key="2">
    <source>
        <dbReference type="ARBA" id="ARBA00022448"/>
    </source>
</evidence>
<dbReference type="EMBL" id="WVHT01000004">
    <property type="protein sequence ID" value="MXV51433.1"/>
    <property type="molecule type" value="Genomic_DNA"/>
</dbReference>
<dbReference type="Pfam" id="PF25539">
    <property type="entry name" value="Bestrophin_2"/>
    <property type="match status" value="1"/>
</dbReference>
<dbReference type="InterPro" id="IPR044669">
    <property type="entry name" value="YneE/VCCN1/2-like"/>
</dbReference>
<dbReference type="GO" id="GO:0005254">
    <property type="term" value="F:chloride channel activity"/>
    <property type="evidence" value="ECO:0007669"/>
    <property type="project" value="InterPro"/>
</dbReference>
<feature type="transmembrane region" description="Helical" evidence="9">
    <location>
        <begin position="205"/>
        <end position="222"/>
    </location>
</feature>
<sequence length="298" mass="33923">MVVETNIKAGVILSKLWGWLLFYLIFSLIVSVAYIEFHVELIIPNTEIAILGTALSILMGFRVNAAYDRWWEARKIWGSVVNQSRTLTREVIVFLKHTPDVEKLRDDIVYNQIAFVYAMNYKLRDKSTETVVKKFLKEPDATTVLVAKNVPNAILLNNLSKINDVRRQADFSDYLFINIEETFTTLTNNLGEAERIKNTPFPVPYSYFSFLLVHIFGCLIPFGLVDELGYITIAMTILVAFIFLVIERIAFEIQNPFENGHNDIALDAICVTIETDLKNMIGDENIPGAVYPVNGILM</sequence>
<dbReference type="Proteomes" id="UP000466586">
    <property type="component" value="Unassembled WGS sequence"/>
</dbReference>
<evidence type="ECO:0000256" key="7">
    <source>
        <dbReference type="ARBA" id="ARBA00023136"/>
    </source>
</evidence>
<proteinExistence type="inferred from homology"/>
<keyword evidence="6" id="KW-0406">Ion transport</keyword>
<accession>A0A7K1YA06</accession>
<keyword evidence="3" id="KW-1003">Cell membrane</keyword>
<evidence type="ECO:0000256" key="6">
    <source>
        <dbReference type="ARBA" id="ARBA00023065"/>
    </source>
</evidence>
<dbReference type="GO" id="GO:0005886">
    <property type="term" value="C:plasma membrane"/>
    <property type="evidence" value="ECO:0007669"/>
    <property type="project" value="UniProtKB-SubCell"/>
</dbReference>
<comment type="similarity">
    <text evidence="8">Belongs to the anion channel-forming bestrophin (TC 1.A.46) family.</text>
</comment>
<reference evidence="10 11" key="1">
    <citation type="submission" date="2019-11" db="EMBL/GenBank/DDBJ databases">
        <title>Pedobacter sp. HMF7647 Genome sequencing and assembly.</title>
        <authorList>
            <person name="Kang H."/>
            <person name="Kim H."/>
            <person name="Joh K."/>
        </authorList>
    </citation>
    <scope>NUCLEOTIDE SEQUENCE [LARGE SCALE GENOMIC DNA]</scope>
    <source>
        <strain evidence="10 11">HMF7647</strain>
    </source>
</reference>
<keyword evidence="2" id="KW-0813">Transport</keyword>
<feature type="transmembrane region" description="Helical" evidence="9">
    <location>
        <begin position="41"/>
        <end position="61"/>
    </location>
</feature>
<dbReference type="PANTHER" id="PTHR33281">
    <property type="entry name" value="UPF0187 PROTEIN YNEE"/>
    <property type="match status" value="1"/>
</dbReference>
<dbReference type="AlphaFoldDB" id="A0A7K1YA06"/>
<comment type="subcellular location">
    <subcellularLocation>
        <location evidence="1">Cell membrane</location>
        <topology evidence="1">Multi-pass membrane protein</topology>
    </subcellularLocation>
</comment>
<protein>
    <recommendedName>
        <fullName evidence="12">Bestrophin</fullName>
    </recommendedName>
</protein>
<evidence type="ECO:0000313" key="11">
    <source>
        <dbReference type="Proteomes" id="UP000466586"/>
    </source>
</evidence>
<evidence type="ECO:0008006" key="12">
    <source>
        <dbReference type="Google" id="ProtNLM"/>
    </source>
</evidence>
<keyword evidence="5 9" id="KW-1133">Transmembrane helix</keyword>
<evidence type="ECO:0000256" key="4">
    <source>
        <dbReference type="ARBA" id="ARBA00022692"/>
    </source>
</evidence>
<keyword evidence="11" id="KW-1185">Reference proteome</keyword>
<dbReference type="RefSeq" id="WP_160844601.1">
    <property type="nucleotide sequence ID" value="NZ_WVHT01000004.1"/>
</dbReference>
<dbReference type="PANTHER" id="PTHR33281:SF19">
    <property type="entry name" value="VOLTAGE-DEPENDENT ANION CHANNEL-FORMING PROTEIN YNEE"/>
    <property type="match status" value="1"/>
</dbReference>
<evidence type="ECO:0000256" key="9">
    <source>
        <dbReference type="SAM" id="Phobius"/>
    </source>
</evidence>
<evidence type="ECO:0000313" key="10">
    <source>
        <dbReference type="EMBL" id="MXV51433.1"/>
    </source>
</evidence>
<keyword evidence="4 9" id="KW-0812">Transmembrane</keyword>
<feature type="transmembrane region" description="Helical" evidence="9">
    <location>
        <begin position="228"/>
        <end position="246"/>
    </location>
</feature>